<sequence length="306" mass="34751">MTKYHKKEDGNEIRKALGLDKDQCLFCLQSEDNEEKFGRKIKKFGLTIHYFCMLFASGLSQRGDSDEDGISGFLPADVLKELKRGLRLRCTFCKQKGATIGCVVGKCRTVFHFSCGINGKTLHQFFDTFSSYCLEHRPQQTPCPDTQEAEVSCAICMNSVLNTPCPDTLKSPCCRGSWFHRMCIQKHATTAGLHFFKCPLCNNKDHFQEEMLRMGVHIPDQDAAWETEPNAFTDLLERYLHCDAKKCECDKGRDYNKDGGKWEILVCDWCGSTGSHVGCQNIIKVGPDDYMCPDCYEIEKKCKGIH</sequence>
<dbReference type="SUPFAM" id="SSF57903">
    <property type="entry name" value="FYVE/PHD zinc finger"/>
    <property type="match status" value="1"/>
</dbReference>
<dbReference type="EMBL" id="JH817706">
    <property type="protein sequence ID" value="EKC24586.1"/>
    <property type="molecule type" value="Genomic_DNA"/>
</dbReference>
<dbReference type="PROSITE" id="PS50089">
    <property type="entry name" value="ZF_RING_2"/>
    <property type="match status" value="1"/>
</dbReference>
<dbReference type="FunCoup" id="K1QSM3">
    <property type="interactions" value="140"/>
</dbReference>
<keyword evidence="8" id="KW-0539">Nucleus</keyword>
<dbReference type="PROSITE" id="PS51805">
    <property type="entry name" value="EPHD"/>
    <property type="match status" value="1"/>
</dbReference>
<evidence type="ECO:0000256" key="2">
    <source>
        <dbReference type="ARBA" id="ARBA00004906"/>
    </source>
</evidence>
<dbReference type="InterPro" id="IPR013083">
    <property type="entry name" value="Znf_RING/FYVE/PHD"/>
</dbReference>
<dbReference type="InParanoid" id="K1QSM3"/>
<keyword evidence="6" id="KW-0833">Ubl conjugation pathway</keyword>
<protein>
    <submittedName>
        <fullName evidence="9">G2/M phase-specific E3 ubiquitin-protein ligase</fullName>
    </submittedName>
</protein>
<dbReference type="GO" id="GO:0005634">
    <property type="term" value="C:nucleus"/>
    <property type="evidence" value="ECO:0007669"/>
    <property type="project" value="TreeGrafter"/>
</dbReference>
<dbReference type="InterPro" id="IPR034732">
    <property type="entry name" value="EPHD"/>
</dbReference>
<dbReference type="InterPro" id="IPR051188">
    <property type="entry name" value="PHD-type_Zinc_Finger"/>
</dbReference>
<evidence type="ECO:0000313" key="9">
    <source>
        <dbReference type="EMBL" id="EKC24586.1"/>
    </source>
</evidence>
<evidence type="ECO:0000256" key="1">
    <source>
        <dbReference type="ARBA" id="ARBA00004123"/>
    </source>
</evidence>
<gene>
    <name evidence="9" type="ORF">CGI_10024374</name>
</gene>
<dbReference type="PANTHER" id="PTHR12420">
    <property type="entry name" value="PHD FINGER PROTEIN"/>
    <property type="match status" value="1"/>
</dbReference>
<evidence type="ECO:0000256" key="7">
    <source>
        <dbReference type="ARBA" id="ARBA00022833"/>
    </source>
</evidence>
<dbReference type="Pfam" id="PF13771">
    <property type="entry name" value="zf-HC5HC2H"/>
    <property type="match status" value="1"/>
</dbReference>
<evidence type="ECO:0000256" key="4">
    <source>
        <dbReference type="ARBA" id="ARBA00022723"/>
    </source>
</evidence>
<name>K1QSM3_MAGGI</name>
<dbReference type="Gene3D" id="3.30.40.10">
    <property type="entry name" value="Zinc/RING finger domain, C3HC4 (zinc finger)"/>
    <property type="match status" value="2"/>
</dbReference>
<proteinExistence type="predicted"/>
<keyword evidence="7" id="KW-0862">Zinc</keyword>
<keyword evidence="4" id="KW-0479">Metal-binding</keyword>
<organism evidence="9">
    <name type="scientific">Magallana gigas</name>
    <name type="common">Pacific oyster</name>
    <name type="synonym">Crassostrea gigas</name>
    <dbReference type="NCBI Taxonomy" id="29159"/>
    <lineage>
        <taxon>Eukaryota</taxon>
        <taxon>Metazoa</taxon>
        <taxon>Spiralia</taxon>
        <taxon>Lophotrochozoa</taxon>
        <taxon>Mollusca</taxon>
        <taxon>Bivalvia</taxon>
        <taxon>Autobranchia</taxon>
        <taxon>Pteriomorphia</taxon>
        <taxon>Ostreida</taxon>
        <taxon>Ostreoidea</taxon>
        <taxon>Ostreidae</taxon>
        <taxon>Magallana</taxon>
    </lineage>
</organism>
<dbReference type="InterPro" id="IPR059102">
    <property type="entry name" value="PHD_PHF7/G2E3-like"/>
</dbReference>
<reference evidence="9" key="1">
    <citation type="journal article" date="2012" name="Nature">
        <title>The oyster genome reveals stress adaptation and complexity of shell formation.</title>
        <authorList>
            <person name="Zhang G."/>
            <person name="Fang X."/>
            <person name="Guo X."/>
            <person name="Li L."/>
            <person name="Luo R."/>
            <person name="Xu F."/>
            <person name="Yang P."/>
            <person name="Zhang L."/>
            <person name="Wang X."/>
            <person name="Qi H."/>
            <person name="Xiong Z."/>
            <person name="Que H."/>
            <person name="Xie Y."/>
            <person name="Holland P.W."/>
            <person name="Paps J."/>
            <person name="Zhu Y."/>
            <person name="Wu F."/>
            <person name="Chen Y."/>
            <person name="Wang J."/>
            <person name="Peng C."/>
            <person name="Meng J."/>
            <person name="Yang L."/>
            <person name="Liu J."/>
            <person name="Wen B."/>
            <person name="Zhang N."/>
            <person name="Huang Z."/>
            <person name="Zhu Q."/>
            <person name="Feng Y."/>
            <person name="Mount A."/>
            <person name="Hedgecock D."/>
            <person name="Xu Z."/>
            <person name="Liu Y."/>
            <person name="Domazet-Loso T."/>
            <person name="Du Y."/>
            <person name="Sun X."/>
            <person name="Zhang S."/>
            <person name="Liu B."/>
            <person name="Cheng P."/>
            <person name="Jiang X."/>
            <person name="Li J."/>
            <person name="Fan D."/>
            <person name="Wang W."/>
            <person name="Fu W."/>
            <person name="Wang T."/>
            <person name="Wang B."/>
            <person name="Zhang J."/>
            <person name="Peng Z."/>
            <person name="Li Y."/>
            <person name="Li N."/>
            <person name="Wang J."/>
            <person name="Chen M."/>
            <person name="He Y."/>
            <person name="Tan F."/>
            <person name="Song X."/>
            <person name="Zheng Q."/>
            <person name="Huang R."/>
            <person name="Yang H."/>
            <person name="Du X."/>
            <person name="Chen L."/>
            <person name="Yang M."/>
            <person name="Gaffney P.M."/>
            <person name="Wang S."/>
            <person name="Luo L."/>
            <person name="She Z."/>
            <person name="Ming Y."/>
            <person name="Huang W."/>
            <person name="Zhang S."/>
            <person name="Huang B."/>
            <person name="Zhang Y."/>
            <person name="Qu T."/>
            <person name="Ni P."/>
            <person name="Miao G."/>
            <person name="Wang J."/>
            <person name="Wang Q."/>
            <person name="Steinberg C.E."/>
            <person name="Wang H."/>
            <person name="Li N."/>
            <person name="Qian L."/>
            <person name="Zhang G."/>
            <person name="Li Y."/>
            <person name="Yang H."/>
            <person name="Liu X."/>
            <person name="Wang J."/>
            <person name="Yin Y."/>
            <person name="Wang J."/>
        </authorList>
    </citation>
    <scope>NUCLEOTIDE SEQUENCE [LARGE SCALE GENOMIC DNA]</scope>
    <source>
        <strain evidence="9">05x7-T-G4-1.051#20</strain>
    </source>
</reference>
<dbReference type="InterPro" id="IPR001965">
    <property type="entry name" value="Znf_PHD"/>
</dbReference>
<evidence type="ECO:0000256" key="8">
    <source>
        <dbReference type="ARBA" id="ARBA00023242"/>
    </source>
</evidence>
<keyword evidence="3" id="KW-0808">Transferase</keyword>
<dbReference type="InterPro" id="IPR011011">
    <property type="entry name" value="Znf_FYVE_PHD"/>
</dbReference>
<comment type="subcellular location">
    <subcellularLocation>
        <location evidence="1">Nucleus</location>
    </subcellularLocation>
</comment>
<dbReference type="SMART" id="SM00249">
    <property type="entry name" value="PHD"/>
    <property type="match status" value="2"/>
</dbReference>
<evidence type="ECO:0000256" key="6">
    <source>
        <dbReference type="ARBA" id="ARBA00022786"/>
    </source>
</evidence>
<dbReference type="PANTHER" id="PTHR12420:SF42">
    <property type="entry name" value="G2_M PHASE-SPECIFIC E3 UBIQUITIN-PROTEIN LIGASE"/>
    <property type="match status" value="1"/>
</dbReference>
<evidence type="ECO:0000256" key="5">
    <source>
        <dbReference type="ARBA" id="ARBA00022771"/>
    </source>
</evidence>
<keyword evidence="5" id="KW-0863">Zinc-finger</keyword>
<dbReference type="AlphaFoldDB" id="K1QSM3"/>
<dbReference type="InterPro" id="IPR042013">
    <property type="entry name" value="PHF7/G2E3_ePHD"/>
</dbReference>
<accession>K1QSM3</accession>
<evidence type="ECO:0000256" key="3">
    <source>
        <dbReference type="ARBA" id="ARBA00022679"/>
    </source>
</evidence>
<dbReference type="CDD" id="cd15669">
    <property type="entry name" value="ePHD_PHF7_G2E3_like"/>
    <property type="match status" value="1"/>
</dbReference>
<dbReference type="HOGENOM" id="CLU_055746_0_0_1"/>
<dbReference type="Pfam" id="PF26054">
    <property type="entry name" value="PHD_G2E3"/>
    <property type="match status" value="1"/>
</dbReference>
<dbReference type="InterPro" id="IPR001841">
    <property type="entry name" value="Znf_RING"/>
</dbReference>
<comment type="pathway">
    <text evidence="2">Protein modification; protein ubiquitination.</text>
</comment>